<dbReference type="STRING" id="53326.A0A016SMS4"/>
<dbReference type="GO" id="GO:0005815">
    <property type="term" value="C:microtubule organizing center"/>
    <property type="evidence" value="ECO:0007669"/>
    <property type="project" value="TreeGrafter"/>
</dbReference>
<evidence type="ECO:0000256" key="2">
    <source>
        <dbReference type="ARBA" id="ARBA00008340"/>
    </source>
</evidence>
<keyword evidence="6" id="KW-0966">Cell projection</keyword>
<gene>
    <name evidence="9" type="primary">Acey_s0199.g1659</name>
    <name evidence="9" type="synonym">Acey-dyf-3</name>
    <name evidence="9" type="ORF">Y032_0199g1659</name>
</gene>
<keyword evidence="4 7" id="KW-0175">Coiled coil</keyword>
<evidence type="ECO:0000256" key="4">
    <source>
        <dbReference type="ARBA" id="ARBA00023054"/>
    </source>
</evidence>
<comment type="subcellular location">
    <subcellularLocation>
        <location evidence="1">Cell projection</location>
        <location evidence="1">Cilium</location>
    </subcellularLocation>
</comment>
<keyword evidence="10" id="KW-1185">Reference proteome</keyword>
<name>A0A016SMS4_9BILA</name>
<feature type="coiled-coil region" evidence="7">
    <location>
        <begin position="208"/>
        <end position="287"/>
    </location>
</feature>
<keyword evidence="5" id="KW-0969">Cilium</keyword>
<feature type="compositionally biased region" description="Acidic residues" evidence="8">
    <location>
        <begin position="365"/>
        <end position="376"/>
    </location>
</feature>
<evidence type="ECO:0000256" key="5">
    <source>
        <dbReference type="ARBA" id="ARBA00023069"/>
    </source>
</evidence>
<dbReference type="Proteomes" id="UP000024635">
    <property type="component" value="Unassembled WGS sequence"/>
</dbReference>
<feature type="compositionally biased region" description="Basic and acidic residues" evidence="8">
    <location>
        <begin position="355"/>
        <end position="364"/>
    </location>
</feature>
<evidence type="ECO:0000256" key="8">
    <source>
        <dbReference type="SAM" id="MobiDB-lite"/>
    </source>
</evidence>
<dbReference type="InterPro" id="IPR019366">
    <property type="entry name" value="Clusterin-associated_protein-1"/>
</dbReference>
<evidence type="ECO:0000256" key="1">
    <source>
        <dbReference type="ARBA" id="ARBA00004138"/>
    </source>
</evidence>
<dbReference type="PANTHER" id="PTHR21547:SF0">
    <property type="entry name" value="CLUSTERIN-ASSOCIATED PROTEIN 1"/>
    <property type="match status" value="1"/>
</dbReference>
<dbReference type="GO" id="GO:0030992">
    <property type="term" value="C:intraciliary transport particle B"/>
    <property type="evidence" value="ECO:0007669"/>
    <property type="project" value="TreeGrafter"/>
</dbReference>
<organism evidence="9 10">
    <name type="scientific">Ancylostoma ceylanicum</name>
    <dbReference type="NCBI Taxonomy" id="53326"/>
    <lineage>
        <taxon>Eukaryota</taxon>
        <taxon>Metazoa</taxon>
        <taxon>Ecdysozoa</taxon>
        <taxon>Nematoda</taxon>
        <taxon>Chromadorea</taxon>
        <taxon>Rhabditida</taxon>
        <taxon>Rhabditina</taxon>
        <taxon>Rhabditomorpha</taxon>
        <taxon>Strongyloidea</taxon>
        <taxon>Ancylostomatidae</taxon>
        <taxon>Ancylostomatinae</taxon>
        <taxon>Ancylostoma</taxon>
    </lineage>
</organism>
<evidence type="ECO:0000256" key="6">
    <source>
        <dbReference type="ARBA" id="ARBA00023273"/>
    </source>
</evidence>
<comment type="similarity">
    <text evidence="2">Belongs to the CLUAP1 family.</text>
</comment>
<dbReference type="AlphaFoldDB" id="A0A016SMS4"/>
<comment type="caution">
    <text evidence="9">The sequence shown here is derived from an EMBL/GenBank/DDBJ whole genome shotgun (WGS) entry which is preliminary data.</text>
</comment>
<evidence type="ECO:0000313" key="10">
    <source>
        <dbReference type="Proteomes" id="UP000024635"/>
    </source>
</evidence>
<dbReference type="EMBL" id="JARK01001535">
    <property type="protein sequence ID" value="EYB91993.1"/>
    <property type="molecule type" value="Genomic_DNA"/>
</dbReference>
<accession>A0A016SMS4</accession>
<dbReference type="GO" id="GO:0005929">
    <property type="term" value="C:cilium"/>
    <property type="evidence" value="ECO:0007669"/>
    <property type="project" value="UniProtKB-SubCell"/>
</dbReference>
<evidence type="ECO:0000256" key="7">
    <source>
        <dbReference type="SAM" id="Coils"/>
    </source>
</evidence>
<reference evidence="10" key="1">
    <citation type="journal article" date="2015" name="Nat. Genet.">
        <title>The genome and transcriptome of the zoonotic hookworm Ancylostoma ceylanicum identify infection-specific gene families.</title>
        <authorList>
            <person name="Schwarz E.M."/>
            <person name="Hu Y."/>
            <person name="Antoshechkin I."/>
            <person name="Miller M.M."/>
            <person name="Sternberg P.W."/>
            <person name="Aroian R.V."/>
        </authorList>
    </citation>
    <scope>NUCLEOTIDE SEQUENCE</scope>
    <source>
        <strain evidence="10">HY135</strain>
    </source>
</reference>
<dbReference type="Pfam" id="PF10234">
    <property type="entry name" value="Cluap1"/>
    <property type="match status" value="1"/>
</dbReference>
<dbReference type="GO" id="GO:0060271">
    <property type="term" value="P:cilium assembly"/>
    <property type="evidence" value="ECO:0007669"/>
    <property type="project" value="TreeGrafter"/>
</dbReference>
<proteinExistence type="inferred from homology"/>
<sequence>MSYRELRNLCEMTRAIGYPRILSLENFRTPNFKLVAELLEWIVKRFDPSATISAEHTETEQDRVLFIKQAVLLLLQNSRLKLNPRKLYQADGYAAQELLPAVKLLYEAGKRTSPEDIHAHWNTIKTKLNAKVQEIRVARQLSSQLPQTGAALHELLGKELYYRQQRNRATSRAIPLAEAEKTVQKSIEAIVSDTEDITNKLSNVANDEAALDEKIERRKREYEQMQKRYVKLQSFRPQYMDEYEKLEEKLKELYEIYVVKFRNLAYLQQLQLEIERADRQKQAESERTMRQVVEKMRMDLTSQDDVIEEEVPPINQERRGSARRVFGNMTGAGMSDDDDEEGNDPPGEPTDSDEEKARSNHAEDEDKLDLSSGDDF</sequence>
<evidence type="ECO:0000256" key="3">
    <source>
        <dbReference type="ARBA" id="ARBA00022794"/>
    </source>
</evidence>
<feature type="region of interest" description="Disordered" evidence="8">
    <location>
        <begin position="303"/>
        <end position="376"/>
    </location>
</feature>
<dbReference type="PANTHER" id="PTHR21547">
    <property type="entry name" value="CLUSTERIN ASSOCIATED PROTEIN 1"/>
    <property type="match status" value="1"/>
</dbReference>
<evidence type="ECO:0000313" key="9">
    <source>
        <dbReference type="EMBL" id="EYB91993.1"/>
    </source>
</evidence>
<dbReference type="OrthoDB" id="438545at2759"/>
<evidence type="ECO:0008006" key="11">
    <source>
        <dbReference type="Google" id="ProtNLM"/>
    </source>
</evidence>
<protein>
    <recommendedName>
        <fullName evidence="11">Clusterin-associated protein 1</fullName>
    </recommendedName>
</protein>
<keyword evidence="3" id="KW-0970">Cilium biogenesis/degradation</keyword>